<comment type="caution">
    <text evidence="1">The sequence shown here is derived from an EMBL/GenBank/DDBJ whole genome shotgun (WGS) entry which is preliminary data.</text>
</comment>
<protein>
    <submittedName>
        <fullName evidence="1">MtfA protein</fullName>
    </submittedName>
</protein>
<proteinExistence type="predicted"/>
<reference evidence="1" key="1">
    <citation type="submission" date="2022-09" db="EMBL/GenBank/DDBJ databases">
        <title>Culturomic study of gut microbiota in children with autism spectrum disorder.</title>
        <authorList>
            <person name="Efimov B.A."/>
            <person name="Chaplin A.V."/>
            <person name="Sokolova S.R."/>
            <person name="Pikina A.P."/>
            <person name="Korzhanova M."/>
            <person name="Belova V."/>
            <person name="Korostin D."/>
        </authorList>
    </citation>
    <scope>NUCLEOTIDE SEQUENCE</scope>
    <source>
        <strain evidence="1">ASD5510</strain>
    </source>
</reference>
<dbReference type="Proteomes" id="UP001065549">
    <property type="component" value="Unassembled WGS sequence"/>
</dbReference>
<evidence type="ECO:0000313" key="1">
    <source>
        <dbReference type="EMBL" id="MCU7380951.1"/>
    </source>
</evidence>
<evidence type="ECO:0000313" key="2">
    <source>
        <dbReference type="Proteomes" id="UP001065549"/>
    </source>
</evidence>
<keyword evidence="2" id="KW-1185">Reference proteome</keyword>
<dbReference type="Gene3D" id="2.40.30.200">
    <property type="match status" value="1"/>
</dbReference>
<accession>A0A9J6QZR4</accession>
<gene>
    <name evidence="1" type="ORF">OBO34_21790</name>
</gene>
<sequence>MLGLKIGEKHTYEDWGLRWLEPYNIGFPEPQLKEVEVPGSSGVLDLTEAMTGHVAFDQRAVEFNFESADQDYFEYEVVKSQIANYLHGKRYRIVSDLDPHFYYEGRLKFNAEKSSKAESTITLSGDVNPYKFEMTSSAEDWLWDPFSFADGVIRTAKDLRVDGELVVTIPPTVRPCIPVFTPTQDMIVECEGWKYKLKKDMALEVPYIILHDRETMLTFTGYGWVTIDYRGGKL</sequence>
<name>A0A9J6QZR4_9FIRM</name>
<organism evidence="1 2">
    <name type="scientific">Hominibacterium faecale</name>
    <dbReference type="NCBI Taxonomy" id="2839743"/>
    <lineage>
        <taxon>Bacteria</taxon>
        <taxon>Bacillati</taxon>
        <taxon>Bacillota</taxon>
        <taxon>Clostridia</taxon>
        <taxon>Peptostreptococcales</taxon>
        <taxon>Anaerovoracaceae</taxon>
        <taxon>Hominibacterium</taxon>
    </lineage>
</organism>
<dbReference type="AlphaFoldDB" id="A0A9J6QZR4"/>
<dbReference type="EMBL" id="JAOSHN010000017">
    <property type="protein sequence ID" value="MCU7380951.1"/>
    <property type="molecule type" value="Genomic_DNA"/>
</dbReference>
<dbReference type="RefSeq" id="WP_269478865.1">
    <property type="nucleotide sequence ID" value="NZ_JAOSHN010000017.1"/>
</dbReference>